<keyword evidence="1" id="KW-0472">Membrane</keyword>
<organism evidence="2 3">
    <name type="scientific">Pseudorhizobium endolithicum</name>
    <dbReference type="NCBI Taxonomy" id="1191678"/>
    <lineage>
        <taxon>Bacteria</taxon>
        <taxon>Pseudomonadati</taxon>
        <taxon>Pseudomonadota</taxon>
        <taxon>Alphaproteobacteria</taxon>
        <taxon>Hyphomicrobiales</taxon>
        <taxon>Rhizobiaceae</taxon>
        <taxon>Rhizobium/Agrobacterium group</taxon>
        <taxon>Pseudorhizobium</taxon>
    </lineage>
</organism>
<keyword evidence="3" id="KW-1185">Reference proteome</keyword>
<keyword evidence="1" id="KW-0812">Transmembrane</keyword>
<protein>
    <submittedName>
        <fullName evidence="2">Uncharacterized protein</fullName>
    </submittedName>
</protein>
<evidence type="ECO:0000256" key="1">
    <source>
        <dbReference type="SAM" id="Phobius"/>
    </source>
</evidence>
<accession>A0ABN7JEK7</accession>
<evidence type="ECO:0000313" key="3">
    <source>
        <dbReference type="Proteomes" id="UP000606921"/>
    </source>
</evidence>
<evidence type="ECO:0000313" key="2">
    <source>
        <dbReference type="EMBL" id="CAD7023097.1"/>
    </source>
</evidence>
<dbReference type="Proteomes" id="UP000606921">
    <property type="component" value="Unassembled WGS sequence"/>
</dbReference>
<keyword evidence="1" id="KW-1133">Transmembrane helix</keyword>
<dbReference type="EMBL" id="CABFWF030000001">
    <property type="protein sequence ID" value="CAD7023097.1"/>
    <property type="molecule type" value="Genomic_DNA"/>
</dbReference>
<comment type="caution">
    <text evidence="2">The sequence shown here is derived from an EMBL/GenBank/DDBJ whole genome shotgun (WGS) entry which is preliminary data.</text>
</comment>
<feature type="transmembrane region" description="Helical" evidence="1">
    <location>
        <begin position="7"/>
        <end position="25"/>
    </location>
</feature>
<reference evidence="2 3" key="1">
    <citation type="submission" date="2020-11" db="EMBL/GenBank/DDBJ databases">
        <authorList>
            <person name="Lassalle F."/>
        </authorList>
    </citation>
    <scope>NUCLEOTIDE SEQUENCE [LARGE SCALE GENOMIC DNA]</scope>
    <source>
        <strain evidence="2 3">JC140</strain>
    </source>
</reference>
<proteinExistence type="predicted"/>
<gene>
    <name evidence="2" type="ORF">REJC140_00092</name>
</gene>
<sequence length="78" mass="8576">MLKSPRIIGALAILIILALVVGWIWDKASDDALNQIERQNNEAGDASDDDRSRFDLCPDGMWDFGARKCRGPSTGGRD</sequence>
<name>A0ABN7JEK7_9HYPH</name>
<dbReference type="RefSeq" id="WP_185927855.1">
    <property type="nucleotide sequence ID" value="NZ_CABFWF030000001.1"/>
</dbReference>